<keyword evidence="3" id="KW-1185">Reference proteome</keyword>
<dbReference type="RefSeq" id="WP_205405099.1">
    <property type="nucleotide sequence ID" value="NZ_JAFFTA010000004.1"/>
</dbReference>
<evidence type="ECO:0000313" key="2">
    <source>
        <dbReference type="EMBL" id="MBM9939764.1"/>
    </source>
</evidence>
<organism evidence="1 4">
    <name type="scientific">Stenotrophomonas lactitubi</name>
    <dbReference type="NCBI Taxonomy" id="2045214"/>
    <lineage>
        <taxon>Bacteria</taxon>
        <taxon>Pseudomonadati</taxon>
        <taxon>Pseudomonadota</taxon>
        <taxon>Gammaproteobacteria</taxon>
        <taxon>Lysobacterales</taxon>
        <taxon>Lysobacteraceae</taxon>
        <taxon>Stenotrophomonas</taxon>
    </lineage>
</organism>
<protein>
    <submittedName>
        <fullName evidence="1">Uncharacterized protein</fullName>
    </submittedName>
</protein>
<dbReference type="EMBL" id="JAFFTB010000029">
    <property type="protein sequence ID" value="MBM9939764.1"/>
    <property type="molecule type" value="Genomic_DNA"/>
</dbReference>
<reference evidence="3" key="1">
    <citation type="submission" date="2021-01" db="EMBL/GenBank/DDBJ databases">
        <title>Stenotrophomonas maltophilia.</title>
        <authorList>
            <person name="Yu Y."/>
        </authorList>
    </citation>
    <scope>NUCLEOTIDE SEQUENCE [LARGE SCALE GENOMIC DNA]</scope>
    <source>
        <strain evidence="3">As-6</strain>
    </source>
</reference>
<dbReference type="Proteomes" id="UP000749453">
    <property type="component" value="Unassembled WGS sequence"/>
</dbReference>
<dbReference type="Proteomes" id="UP000784064">
    <property type="component" value="Unassembled WGS sequence"/>
</dbReference>
<comment type="caution">
    <text evidence="1">The sequence shown here is derived from an EMBL/GenBank/DDBJ whole genome shotgun (WGS) entry which is preliminary data.</text>
</comment>
<evidence type="ECO:0000313" key="1">
    <source>
        <dbReference type="EMBL" id="MBM9912718.1"/>
    </source>
</evidence>
<evidence type="ECO:0000313" key="4">
    <source>
        <dbReference type="Proteomes" id="UP000784064"/>
    </source>
</evidence>
<dbReference type="AlphaFoldDB" id="A0AAW4GD74"/>
<name>A0AAW4GD74_9GAMM</name>
<gene>
    <name evidence="1" type="ORF">JJW18_04455</name>
    <name evidence="2" type="ORF">JJW19_16645</name>
</gene>
<evidence type="ECO:0000313" key="3">
    <source>
        <dbReference type="Proteomes" id="UP000749453"/>
    </source>
</evidence>
<dbReference type="EMBL" id="JAFFTA010000004">
    <property type="protein sequence ID" value="MBM9912718.1"/>
    <property type="molecule type" value="Genomic_DNA"/>
</dbReference>
<accession>A0AAW4GD74</accession>
<reference evidence="1" key="2">
    <citation type="submission" date="2021-01" db="EMBL/GenBank/DDBJ databases">
        <authorList>
            <person name="Yu Y."/>
        </authorList>
    </citation>
    <scope>NUCLEOTIDE SEQUENCE</scope>
    <source>
        <strain evidence="1">As-5</strain>
        <strain evidence="2">As-6</strain>
    </source>
</reference>
<sequence length="150" mass="16783">MSRPDLIAIEHDDYHAEHVGQTADGKQFFLTTPFVPSSTGGGGGGGGEYIALYLFDTAGNLLEARIDELGQRATLDRAERRRLYEAHLNELGEVTYQRINVAPFALERFGTTFGLVVRPPYDDEDVWAVEMQPGNYMAFFEPWDSGIYDT</sequence>
<proteinExistence type="predicted"/>